<feature type="non-terminal residue" evidence="2">
    <location>
        <position position="1"/>
    </location>
</feature>
<sequence length="110" mass="12492">AIHKPLEAFELRVFERPGPAIDITTLQTEWNSLHNDVDALLAHAKTVAETAPVNAADDMVMTDLFGDSMLPPYPSRSVGKRHRSSNHTFDTKEARWARKREHQQFEAAQR</sequence>
<name>A0AAF0URC7_SOLVR</name>
<organism evidence="2 3">
    <name type="scientific">Solanum verrucosum</name>
    <dbReference type="NCBI Taxonomy" id="315347"/>
    <lineage>
        <taxon>Eukaryota</taxon>
        <taxon>Viridiplantae</taxon>
        <taxon>Streptophyta</taxon>
        <taxon>Embryophyta</taxon>
        <taxon>Tracheophyta</taxon>
        <taxon>Spermatophyta</taxon>
        <taxon>Magnoliopsida</taxon>
        <taxon>eudicotyledons</taxon>
        <taxon>Gunneridae</taxon>
        <taxon>Pentapetalae</taxon>
        <taxon>asterids</taxon>
        <taxon>lamiids</taxon>
        <taxon>Solanales</taxon>
        <taxon>Solanaceae</taxon>
        <taxon>Solanoideae</taxon>
        <taxon>Solaneae</taxon>
        <taxon>Solanum</taxon>
    </lineage>
</organism>
<dbReference type="EMBL" id="CP133621">
    <property type="protein sequence ID" value="WMV49736.1"/>
    <property type="molecule type" value="Genomic_DNA"/>
</dbReference>
<feature type="region of interest" description="Disordered" evidence="1">
    <location>
        <begin position="73"/>
        <end position="110"/>
    </location>
</feature>
<gene>
    <name evidence="2" type="ORF">MTR67_043121</name>
</gene>
<dbReference type="Proteomes" id="UP001234989">
    <property type="component" value="Chromosome 10"/>
</dbReference>
<reference evidence="2" key="1">
    <citation type="submission" date="2023-08" db="EMBL/GenBank/DDBJ databases">
        <title>A de novo genome assembly of Solanum verrucosum Schlechtendal, a Mexican diploid species geographically isolated from the other diploid A-genome species in potato relatives.</title>
        <authorList>
            <person name="Hosaka K."/>
        </authorList>
    </citation>
    <scope>NUCLEOTIDE SEQUENCE</scope>
    <source>
        <tissue evidence="2">Young leaves</tissue>
    </source>
</reference>
<protein>
    <submittedName>
        <fullName evidence="2">Uncharacterized protein</fullName>
    </submittedName>
</protein>
<dbReference type="AlphaFoldDB" id="A0AAF0URC7"/>
<evidence type="ECO:0000313" key="2">
    <source>
        <dbReference type="EMBL" id="WMV49736.1"/>
    </source>
</evidence>
<keyword evidence="3" id="KW-1185">Reference proteome</keyword>
<proteinExistence type="predicted"/>
<accession>A0AAF0URC7</accession>
<evidence type="ECO:0000313" key="3">
    <source>
        <dbReference type="Proteomes" id="UP001234989"/>
    </source>
</evidence>
<evidence type="ECO:0000256" key="1">
    <source>
        <dbReference type="SAM" id="MobiDB-lite"/>
    </source>
</evidence>